<evidence type="ECO:0000313" key="3">
    <source>
        <dbReference type="Proteomes" id="UP000187609"/>
    </source>
</evidence>
<feature type="compositionally biased region" description="Basic residues" evidence="1">
    <location>
        <begin position="211"/>
        <end position="221"/>
    </location>
</feature>
<dbReference type="PANTHER" id="PTHR31390">
    <property type="entry name" value="EXPRESSED PROTEIN"/>
    <property type="match status" value="1"/>
</dbReference>
<feature type="region of interest" description="Disordered" evidence="1">
    <location>
        <begin position="510"/>
        <end position="531"/>
    </location>
</feature>
<name>A0A1J6I7R5_NICAT</name>
<dbReference type="KEGG" id="nau:109229428"/>
<dbReference type="OrthoDB" id="1898655at2759"/>
<feature type="region of interest" description="Disordered" evidence="1">
    <location>
        <begin position="22"/>
        <end position="53"/>
    </location>
</feature>
<feature type="region of interest" description="Disordered" evidence="1">
    <location>
        <begin position="407"/>
        <end position="438"/>
    </location>
</feature>
<dbReference type="Proteomes" id="UP000187609">
    <property type="component" value="Unassembled WGS sequence"/>
</dbReference>
<feature type="compositionally biased region" description="Polar residues" evidence="1">
    <location>
        <begin position="168"/>
        <end position="186"/>
    </location>
</feature>
<dbReference type="Pfam" id="PF12043">
    <property type="entry name" value="DUF3527"/>
    <property type="match status" value="1"/>
</dbReference>
<keyword evidence="3" id="KW-1185">Reference proteome</keyword>
<dbReference type="PANTHER" id="PTHR31390:SF12">
    <property type="entry name" value="PUTATIVE (DUF3527)-RELATED"/>
    <property type="match status" value="1"/>
</dbReference>
<dbReference type="EMBL" id="MJEQ01037189">
    <property type="protein sequence ID" value="OIT01077.1"/>
    <property type="molecule type" value="Genomic_DNA"/>
</dbReference>
<gene>
    <name evidence="2" type="ORF">A4A49_01867</name>
</gene>
<comment type="caution">
    <text evidence="2">The sequence shown here is derived from an EMBL/GenBank/DDBJ whole genome shotgun (WGS) entry which is preliminary data.</text>
</comment>
<accession>A0A1J6I7R5</accession>
<feature type="compositionally biased region" description="Pro residues" evidence="1">
    <location>
        <begin position="856"/>
        <end position="865"/>
    </location>
</feature>
<feature type="compositionally biased region" description="Polar residues" evidence="1">
    <location>
        <begin position="193"/>
        <end position="210"/>
    </location>
</feature>
<feature type="compositionally biased region" description="Polar residues" evidence="1">
    <location>
        <begin position="349"/>
        <end position="358"/>
    </location>
</feature>
<feature type="region of interest" description="Disordered" evidence="1">
    <location>
        <begin position="166"/>
        <end position="222"/>
    </location>
</feature>
<feature type="compositionally biased region" description="Polar residues" evidence="1">
    <location>
        <begin position="520"/>
        <end position="530"/>
    </location>
</feature>
<dbReference type="OMA" id="NQCAFSN"/>
<dbReference type="Gramene" id="OIT01077">
    <property type="protein sequence ID" value="OIT01077"/>
    <property type="gene ID" value="A4A49_01867"/>
</dbReference>
<feature type="region of interest" description="Disordered" evidence="1">
    <location>
        <begin position="339"/>
        <end position="383"/>
    </location>
</feature>
<dbReference type="AlphaFoldDB" id="A0A1J6I7R5"/>
<evidence type="ECO:0000256" key="1">
    <source>
        <dbReference type="SAM" id="MobiDB-lite"/>
    </source>
</evidence>
<sequence>MPFEVKANNEPAKTILRMGHRLKTTRHHESSGAGAAEEIKSCRANRSSKSRDKYKVENTVDKPYFNRHHDSSKTVNQNVIQLTCSDNSFGSKENKDDELVKYMSNLPGYLQHAEKGKNIQGKALNFGVLDWERLEKWKYNERMPAKCHRKTLSVSSPFVAGRPPTAYGMSSQRKQMPSLGGSSSEQKLAEPVQRSQSEFMQTQDLQTTRCPTKHGKQKQRLRKEIPSNRRNSELNIGKYMGSEDLSSVQIKNVNIPSGHTNSVQDCKSEIKFDNEVNPTTQNCAAEPKNIVLLVPKHRSETSMEDSQFSESRTSFDEQPAEAMRTRFSDCSSLESYPSELRAVPHSSPLPASSATNTESHVKQHQLPNARGMKSDLCSSPCQNERITTRSSSDAKYLNHHKCDAELGVPAETSQRKDLDTAEQPVVKGRHPSPNKRFSFSLSRMSRSFSFKETSAVSPSNSTNNIPKSGPVGASSNVDISNLEKPNAGVRGRSSPLRRLLDPLLRPKGVHSAETCPPPNGNSNFNTLPTNHSKHVRMKKHQSSTLQALLQLTLKDGVPFFKLVVDDDGGILAAAVKKLPTYGKGGSSLVYAFYAVHEIKRKSGGWMSQGPKEKSAGFGYKVIGQMEISSSKVLNSSINDHKNISMRRESVLHSIDSGQVDKQVPDSSQKRELAAIVVMNSSQNLIGADTTLDQYKQEGMQHLPRETCETGESKTCGDVVVILPGGTHSLPNDGAPSSLLERWRSGGVCDCGGWDVGCKLKVLEQDKNCRNQDFLNLFIQGGDPRSKPIFSMAPLKNGLYSVEFDSSIPLLEAFSICVSALTSHKLADIFEIGSLGQKPMKTSTTVQAQVPQRYVSSPPPSPVGRI</sequence>
<feature type="compositionally biased region" description="Polar residues" evidence="1">
    <location>
        <begin position="452"/>
        <end position="466"/>
    </location>
</feature>
<reference evidence="2" key="1">
    <citation type="submission" date="2016-11" db="EMBL/GenBank/DDBJ databases">
        <title>The genome of Nicotiana attenuata.</title>
        <authorList>
            <person name="Xu S."/>
            <person name="Brockmoeller T."/>
            <person name="Gaquerel E."/>
            <person name="Navarro A."/>
            <person name="Kuhl H."/>
            <person name="Gase K."/>
            <person name="Ling Z."/>
            <person name="Zhou W."/>
            <person name="Kreitzer C."/>
            <person name="Stanke M."/>
            <person name="Tang H."/>
            <person name="Lyons E."/>
            <person name="Pandey P."/>
            <person name="Pandey S.P."/>
            <person name="Timmermann B."/>
            <person name="Baldwin I.T."/>
        </authorList>
    </citation>
    <scope>NUCLEOTIDE SEQUENCE [LARGE SCALE GENOMIC DNA]</scope>
    <source>
        <strain evidence="2">UT</strain>
    </source>
</reference>
<evidence type="ECO:0000313" key="2">
    <source>
        <dbReference type="EMBL" id="OIT01077.1"/>
    </source>
</evidence>
<feature type="region of interest" description="Disordered" evidence="1">
    <location>
        <begin position="452"/>
        <end position="495"/>
    </location>
</feature>
<dbReference type="STRING" id="49451.A0A1J6I7R5"/>
<dbReference type="InterPro" id="IPR021916">
    <property type="entry name" value="DUF3527"/>
</dbReference>
<evidence type="ECO:0008006" key="4">
    <source>
        <dbReference type="Google" id="ProtNLM"/>
    </source>
</evidence>
<feature type="region of interest" description="Disordered" evidence="1">
    <location>
        <begin position="845"/>
        <end position="865"/>
    </location>
</feature>
<feature type="region of interest" description="Disordered" evidence="1">
    <location>
        <begin position="298"/>
        <end position="324"/>
    </location>
</feature>
<protein>
    <recommendedName>
        <fullName evidence="4">DUF3527 domain-containing protein</fullName>
    </recommendedName>
</protein>
<organism evidence="2 3">
    <name type="scientific">Nicotiana attenuata</name>
    <name type="common">Coyote tobacco</name>
    <dbReference type="NCBI Taxonomy" id="49451"/>
    <lineage>
        <taxon>Eukaryota</taxon>
        <taxon>Viridiplantae</taxon>
        <taxon>Streptophyta</taxon>
        <taxon>Embryophyta</taxon>
        <taxon>Tracheophyta</taxon>
        <taxon>Spermatophyta</taxon>
        <taxon>Magnoliopsida</taxon>
        <taxon>eudicotyledons</taxon>
        <taxon>Gunneridae</taxon>
        <taxon>Pentapetalae</taxon>
        <taxon>asterids</taxon>
        <taxon>lamiids</taxon>
        <taxon>Solanales</taxon>
        <taxon>Solanaceae</taxon>
        <taxon>Nicotianoideae</taxon>
        <taxon>Nicotianeae</taxon>
        <taxon>Nicotiana</taxon>
    </lineage>
</organism>
<proteinExistence type="predicted"/>